<dbReference type="Proteomes" id="UP000434223">
    <property type="component" value="Unassembled WGS sequence"/>
</dbReference>
<dbReference type="Gene3D" id="2.60.40.10">
    <property type="entry name" value="Immunoglobulins"/>
    <property type="match status" value="1"/>
</dbReference>
<dbReference type="InterPro" id="IPR036881">
    <property type="entry name" value="Glyco_hydro_3_C_sf"/>
</dbReference>
<dbReference type="PANTHER" id="PTHR42715">
    <property type="entry name" value="BETA-GLUCOSIDASE"/>
    <property type="match status" value="1"/>
</dbReference>
<dbReference type="InterPro" id="IPR026891">
    <property type="entry name" value="Fn3-like"/>
</dbReference>
<dbReference type="PANTHER" id="PTHR42715:SF10">
    <property type="entry name" value="BETA-GLUCOSIDASE"/>
    <property type="match status" value="1"/>
</dbReference>
<evidence type="ECO:0000313" key="5">
    <source>
        <dbReference type="EMBL" id="MUB66463.1"/>
    </source>
</evidence>
<reference evidence="5 6" key="1">
    <citation type="submission" date="2019-09" db="EMBL/GenBank/DDBJ databases">
        <title>Draft genome sequencing of Hungatella hathewayi 123Y-2.</title>
        <authorList>
            <person name="Lv Q."/>
            <person name="Li S."/>
        </authorList>
    </citation>
    <scope>NUCLEOTIDE SEQUENCE [LARGE SCALE GENOMIC DNA]</scope>
    <source>
        <strain evidence="5 6">123Y-2</strain>
    </source>
</reference>
<dbReference type="SMART" id="SM01217">
    <property type="entry name" value="Fn3_like"/>
    <property type="match status" value="1"/>
</dbReference>
<keyword evidence="3" id="KW-0472">Membrane</keyword>
<comment type="caution">
    <text evidence="5">The sequence shown here is derived from an EMBL/GenBank/DDBJ whole genome shotgun (WGS) entry which is preliminary data.</text>
</comment>
<proteinExistence type="inferred from homology"/>
<keyword evidence="3" id="KW-1133">Transmembrane helix</keyword>
<accession>A0AAW9WNS6</accession>
<dbReference type="Gene3D" id="3.20.20.300">
    <property type="entry name" value="Glycoside hydrolase, family 3, N-terminal domain"/>
    <property type="match status" value="1"/>
</dbReference>
<dbReference type="InterPro" id="IPR001764">
    <property type="entry name" value="Glyco_hydro_3_N"/>
</dbReference>
<name>A0AAW9WNS6_9FIRM</name>
<dbReference type="GO" id="GO:0005975">
    <property type="term" value="P:carbohydrate metabolic process"/>
    <property type="evidence" value="ECO:0007669"/>
    <property type="project" value="InterPro"/>
</dbReference>
<sequence length="1000" mass="109758">MKNNWLKITVTVVILAVLAAAGYRIYDMMFNGSVPVQMVDVIAAIKNCSLQLMIGGVILIAGLVCVIAGKFLKQVNCRQLVSVQGCVAMLLALVISITWICLGPQYSIVNNLLSGTSKISDEHKQNSVETAEQIAEEGITLLKNDDKALPLTKSSKVNVFGWSSTNPVYGGSGSGSTSAENRVSLIQGLEEAGFETNKSIENFYKGYRSERPSIGFADEDFTVPEPTMDEYQKEGIFEEAKQFSDIAIVVVSRASGEGGDLPMSLSEENNYLTAEQGNPIVFSTQDDDLDASKSYLELTNREIRLLNEVNKNFKNIIVVVNSAAAMELGWLDTYDNIKAAVWCPSPGEVGFRALGKILNGEVNPSGHLVDTFVYDLLNTPIINNFGSFTYENYADVTGSEDNKAVFVNYNEGIYVGYKFYETAAAEGLIDYDSTVQYPFGYGLSYTSFEASIDDVKDDGNRIAVDVLVKNTGEVAGKYVAELFYTPPYTNGGIEKAAVNLVGFAKTDMIDPGASQTVTIEFNYEDMASYDSECLKSEKGAYILEAGDYDINLCSNSHTVLDTYKTNVPEDIIYDEENGGSRSNDSVAATNQFPESKGNVTYMSRANRFENYEEAVAGPAVFAMTDEIKENYASIITFDASEYDDPNAEMPTTGADNGLTIQDMEGLAYNNEKWDDLLDQLTVEELKSLVADGTYHAVITESINLPYIVDTDGPSGIHSFFTGKMGTGFTAPLLLAATWNVDLARDMGDRIGQELTDYGMTGWYGPGLNIHRSAFSGRNFEYYSEDSLLSGKMAANEVAAARKHGVITYIKHFALNDSETDRAKGICTWSTEQAIREIYLKPFEIAVKEGKSNGVMNSKNGIGSEWVGASIELMNNVLRDEWGFVGCVMTDALDTVSKYYQNPNESVRAGTDKMLSASIEKGYWDDESAGTVIALRNAAHNYLYALANSNAMDVATGSPMWVNILWAADTIIILLLVIWEVIVIRRYIRRKECIEISTVEK</sequence>
<feature type="domain" description="Fibronectin type III-like" evidence="4">
    <location>
        <begin position="478"/>
        <end position="556"/>
    </location>
</feature>
<dbReference type="InterPro" id="IPR036962">
    <property type="entry name" value="Glyco_hydro_3_N_sf"/>
</dbReference>
<dbReference type="Pfam" id="PF00933">
    <property type="entry name" value="Glyco_hydro_3"/>
    <property type="match status" value="1"/>
</dbReference>
<protein>
    <submittedName>
        <fullName evidence="5">Beta-glucosidase</fullName>
    </submittedName>
</protein>
<dbReference type="InterPro" id="IPR013783">
    <property type="entry name" value="Ig-like_fold"/>
</dbReference>
<dbReference type="EMBL" id="WNME01000026">
    <property type="protein sequence ID" value="MUB66463.1"/>
    <property type="molecule type" value="Genomic_DNA"/>
</dbReference>
<organism evidence="5 6">
    <name type="scientific">Hungatella hathewayi</name>
    <dbReference type="NCBI Taxonomy" id="154046"/>
    <lineage>
        <taxon>Bacteria</taxon>
        <taxon>Bacillati</taxon>
        <taxon>Bacillota</taxon>
        <taxon>Clostridia</taxon>
        <taxon>Lachnospirales</taxon>
        <taxon>Lachnospiraceae</taxon>
        <taxon>Hungatella</taxon>
    </lineage>
</organism>
<evidence type="ECO:0000313" key="6">
    <source>
        <dbReference type="Proteomes" id="UP000434223"/>
    </source>
</evidence>
<dbReference type="GO" id="GO:0004553">
    <property type="term" value="F:hydrolase activity, hydrolyzing O-glycosyl compounds"/>
    <property type="evidence" value="ECO:0007669"/>
    <property type="project" value="InterPro"/>
</dbReference>
<feature type="transmembrane region" description="Helical" evidence="3">
    <location>
        <begin position="48"/>
        <end position="68"/>
    </location>
</feature>
<comment type="similarity">
    <text evidence="1">Belongs to the glycosyl hydrolase 3 family.</text>
</comment>
<dbReference type="PRINTS" id="PR00133">
    <property type="entry name" value="GLHYDRLASE3"/>
</dbReference>
<evidence type="ECO:0000256" key="2">
    <source>
        <dbReference type="ARBA" id="ARBA00022801"/>
    </source>
</evidence>
<evidence type="ECO:0000256" key="1">
    <source>
        <dbReference type="ARBA" id="ARBA00005336"/>
    </source>
</evidence>
<dbReference type="Pfam" id="PF14310">
    <property type="entry name" value="Fn3-like"/>
    <property type="match status" value="1"/>
</dbReference>
<dbReference type="InterPro" id="IPR050288">
    <property type="entry name" value="Cellulose_deg_GH3"/>
</dbReference>
<dbReference type="SUPFAM" id="SSF52279">
    <property type="entry name" value="Beta-D-glucan exohydrolase, C-terminal domain"/>
    <property type="match status" value="1"/>
</dbReference>
<keyword evidence="2" id="KW-0378">Hydrolase</keyword>
<dbReference type="InterPro" id="IPR002772">
    <property type="entry name" value="Glyco_hydro_3_C"/>
</dbReference>
<dbReference type="SUPFAM" id="SSF51445">
    <property type="entry name" value="(Trans)glycosidases"/>
    <property type="match status" value="1"/>
</dbReference>
<feature type="transmembrane region" description="Helical" evidence="3">
    <location>
        <begin position="80"/>
        <end position="100"/>
    </location>
</feature>
<dbReference type="Pfam" id="PF01915">
    <property type="entry name" value="Glyco_hydro_3_C"/>
    <property type="match status" value="1"/>
</dbReference>
<evidence type="ECO:0000259" key="4">
    <source>
        <dbReference type="SMART" id="SM01217"/>
    </source>
</evidence>
<dbReference type="Gene3D" id="3.40.50.1700">
    <property type="entry name" value="Glycoside hydrolase family 3 C-terminal domain"/>
    <property type="match status" value="1"/>
</dbReference>
<gene>
    <name evidence="5" type="ORF">GNE07_25930</name>
</gene>
<feature type="transmembrane region" description="Helical" evidence="3">
    <location>
        <begin position="959"/>
        <end position="981"/>
    </location>
</feature>
<dbReference type="InterPro" id="IPR017853">
    <property type="entry name" value="GH"/>
</dbReference>
<dbReference type="AlphaFoldDB" id="A0AAW9WNS6"/>
<dbReference type="RefSeq" id="WP_055651730.1">
    <property type="nucleotide sequence ID" value="NZ_CZAZ01000034.1"/>
</dbReference>
<evidence type="ECO:0000256" key="3">
    <source>
        <dbReference type="SAM" id="Phobius"/>
    </source>
</evidence>
<keyword evidence="3" id="KW-0812">Transmembrane</keyword>